<protein>
    <submittedName>
        <fullName evidence="1">Uncharacterized protein</fullName>
    </submittedName>
</protein>
<comment type="caution">
    <text evidence="1">The sequence shown here is derived from an EMBL/GenBank/DDBJ whole genome shotgun (WGS) entry which is preliminary data.</text>
</comment>
<organism evidence="1 2">
    <name type="scientific">Panicum miliaceum</name>
    <name type="common">Proso millet</name>
    <name type="synonym">Broomcorn millet</name>
    <dbReference type="NCBI Taxonomy" id="4540"/>
    <lineage>
        <taxon>Eukaryota</taxon>
        <taxon>Viridiplantae</taxon>
        <taxon>Streptophyta</taxon>
        <taxon>Embryophyta</taxon>
        <taxon>Tracheophyta</taxon>
        <taxon>Spermatophyta</taxon>
        <taxon>Magnoliopsida</taxon>
        <taxon>Liliopsida</taxon>
        <taxon>Poales</taxon>
        <taxon>Poaceae</taxon>
        <taxon>PACMAD clade</taxon>
        <taxon>Panicoideae</taxon>
        <taxon>Panicodae</taxon>
        <taxon>Paniceae</taxon>
        <taxon>Panicinae</taxon>
        <taxon>Panicum</taxon>
        <taxon>Panicum sect. Panicum</taxon>
    </lineage>
</organism>
<dbReference type="OrthoDB" id="713288at2759"/>
<dbReference type="EMBL" id="PQIB02000015">
    <property type="protein sequence ID" value="RLM65042.1"/>
    <property type="molecule type" value="Genomic_DNA"/>
</dbReference>
<reference evidence="2" key="1">
    <citation type="journal article" date="2019" name="Nat. Commun.">
        <title>The genome of broomcorn millet.</title>
        <authorList>
            <person name="Zou C."/>
            <person name="Miki D."/>
            <person name="Li D."/>
            <person name="Tang Q."/>
            <person name="Xiao L."/>
            <person name="Rajput S."/>
            <person name="Deng P."/>
            <person name="Jia W."/>
            <person name="Huang R."/>
            <person name="Zhang M."/>
            <person name="Sun Y."/>
            <person name="Hu J."/>
            <person name="Fu X."/>
            <person name="Schnable P.S."/>
            <person name="Li F."/>
            <person name="Zhang H."/>
            <person name="Feng B."/>
            <person name="Zhu X."/>
            <person name="Liu R."/>
            <person name="Schnable J.C."/>
            <person name="Zhu J.-K."/>
            <person name="Zhang H."/>
        </authorList>
    </citation>
    <scope>NUCLEOTIDE SEQUENCE [LARGE SCALE GENOMIC DNA]</scope>
</reference>
<keyword evidence="2" id="KW-1185">Reference proteome</keyword>
<dbReference type="Proteomes" id="UP000275267">
    <property type="component" value="Unassembled WGS sequence"/>
</dbReference>
<proteinExistence type="predicted"/>
<dbReference type="AlphaFoldDB" id="A0A3L6PTM0"/>
<gene>
    <name evidence="1" type="ORF">C2845_PM16G18390</name>
</gene>
<accession>A0A3L6PTM0</accession>
<name>A0A3L6PTM0_PANMI</name>
<evidence type="ECO:0000313" key="1">
    <source>
        <dbReference type="EMBL" id="RLM65042.1"/>
    </source>
</evidence>
<sequence length="285" mass="31214">MCGRGSGAPRRQWRLLNSGLRIRPPWCFESAVHATATVVSSTSWPPQMSGSSVYLDGKIYLLADHSRVLAFHVDDETVTAIDLPGERVPDEEKHAKSRLMEMSGRLCVTTASGEGSIALWLLTADQQWERRCRLSRYGAGKLAGAWECGAVLLLFFKGLAKAKENDLIVLYDTRINKASEPLHVPRAVVPEPKKRGSRQAVCWGYQPTLVTPSSIVGGAPPLQHGGGVVAALNPVLELDVNTGRKQTLETVCFMDMLLYIMRQLPDKANDIVSEFSRGSLPFSLG</sequence>
<evidence type="ECO:0000313" key="2">
    <source>
        <dbReference type="Proteomes" id="UP000275267"/>
    </source>
</evidence>
<dbReference type="STRING" id="4540.A0A3L6PTM0"/>